<dbReference type="AlphaFoldDB" id="A0AAN4UCR5"/>
<reference evidence="2" key="2">
    <citation type="journal article" date="2020" name="Int. Dairy J.">
        <title>Lactic acid bacterial diversity in Brie cheese focusing on salt concentration and pH of isolation medium and characterisation of halophilic and alkaliphilic lactic acid bacterial isolates.</title>
        <authorList>
            <person name="Unno R."/>
            <person name="Matsutani M."/>
            <person name="Suzuki T."/>
            <person name="Kodama K."/>
            <person name="Matsushita H."/>
            <person name="Yamasato K."/>
            <person name="Koizumi Y."/>
            <person name="Ishikawa M."/>
        </authorList>
    </citation>
    <scope>NUCLEOTIDE SEQUENCE</scope>
    <source>
        <strain evidence="2">7C1</strain>
        <strain evidence="1">8C4</strain>
    </source>
</reference>
<organism evidence="2 3">
    <name type="scientific">Tetragenococcus koreensis</name>
    <dbReference type="NCBI Taxonomy" id="290335"/>
    <lineage>
        <taxon>Bacteria</taxon>
        <taxon>Bacillati</taxon>
        <taxon>Bacillota</taxon>
        <taxon>Bacilli</taxon>
        <taxon>Lactobacillales</taxon>
        <taxon>Enterococcaceae</taxon>
        <taxon>Tetragenococcus</taxon>
    </lineage>
</organism>
<proteinExistence type="predicted"/>
<dbReference type="EMBL" id="BKBQ01000030">
    <property type="protein sequence ID" value="GEQ54961.1"/>
    <property type="molecule type" value="Genomic_DNA"/>
</dbReference>
<keyword evidence="4" id="KW-1185">Reference proteome</keyword>
<evidence type="ECO:0000313" key="1">
    <source>
        <dbReference type="EMBL" id="GEQ49908.1"/>
    </source>
</evidence>
<evidence type="ECO:0000313" key="4">
    <source>
        <dbReference type="Proteomes" id="UP000886607"/>
    </source>
</evidence>
<comment type="caution">
    <text evidence="2">The sequence shown here is derived from an EMBL/GenBank/DDBJ whole genome shotgun (WGS) entry which is preliminary data.</text>
</comment>
<evidence type="ECO:0000313" key="2">
    <source>
        <dbReference type="EMBL" id="GEQ54961.1"/>
    </source>
</evidence>
<dbReference type="Gene3D" id="3.40.50.300">
    <property type="entry name" value="P-loop containing nucleotide triphosphate hydrolases"/>
    <property type="match status" value="1"/>
</dbReference>
<accession>A0AAN4UCR5</accession>
<dbReference type="Proteomes" id="UP000886597">
    <property type="component" value="Unassembled WGS sequence"/>
</dbReference>
<name>A0AAN4UCR5_9ENTE</name>
<dbReference type="InterPro" id="IPR027417">
    <property type="entry name" value="P-loop_NTPase"/>
</dbReference>
<gene>
    <name evidence="1" type="ORF">TK11N_17600</name>
    <name evidence="2" type="ORF">TK2N_18050</name>
</gene>
<dbReference type="EMBL" id="BKBO01000029">
    <property type="protein sequence ID" value="GEQ49908.1"/>
    <property type="molecule type" value="Genomic_DNA"/>
</dbReference>
<dbReference type="KEGG" id="tkr:C7K43_00710"/>
<reference evidence="2" key="1">
    <citation type="submission" date="2019-08" db="EMBL/GenBank/DDBJ databases">
        <authorList>
            <person name="Ishikawa M."/>
            <person name="Suzuki T."/>
            <person name="Matsutani M."/>
        </authorList>
    </citation>
    <scope>NUCLEOTIDE SEQUENCE</scope>
    <source>
        <strain evidence="2">7C1</strain>
        <strain evidence="1">8C4</strain>
    </source>
</reference>
<evidence type="ECO:0008006" key="5">
    <source>
        <dbReference type="Google" id="ProtNLM"/>
    </source>
</evidence>
<protein>
    <recommendedName>
        <fullName evidence="5">ABC transporter domain-containing protein</fullName>
    </recommendedName>
</protein>
<evidence type="ECO:0000313" key="3">
    <source>
        <dbReference type="Proteomes" id="UP000886597"/>
    </source>
</evidence>
<dbReference type="Proteomes" id="UP000886607">
    <property type="component" value="Unassembled WGS sequence"/>
</dbReference>
<sequence>MTQTIHVEQLPVGFYLVSTETYKKNFFKQQNKRSKPVIGEIIGDWEQLPYLSLRENLLLGVDKTKRPKLLTYIKLADINPRIFTKQKKVLSQLDKIKLQFAHLLLKETPIIYLHDCFDSMTVSQMQWLLNFCQQLTQKYSLRILLFSENENLLHSPSIDEIF</sequence>
<dbReference type="RefSeq" id="WP_124005093.1">
    <property type="nucleotide sequence ID" value="NZ_BJYN01000001.1"/>
</dbReference>
<dbReference type="GeneID" id="69984458"/>